<evidence type="ECO:0000313" key="1">
    <source>
        <dbReference type="EMBL" id="OHA14351.1"/>
    </source>
</evidence>
<protein>
    <submittedName>
        <fullName evidence="1">Uncharacterized protein</fullName>
    </submittedName>
</protein>
<evidence type="ECO:0000313" key="2">
    <source>
        <dbReference type="Proteomes" id="UP000177171"/>
    </source>
</evidence>
<gene>
    <name evidence="1" type="ORF">A3G49_01850</name>
</gene>
<organism evidence="1 2">
    <name type="scientific">Candidatus Sungbacteria bacterium RIFCSPLOWO2_12_FULL_41_11</name>
    <dbReference type="NCBI Taxonomy" id="1802286"/>
    <lineage>
        <taxon>Bacteria</taxon>
        <taxon>Candidatus Sungiibacteriota</taxon>
    </lineage>
</organism>
<accession>A0A1G2LU60</accession>
<comment type="caution">
    <text evidence="1">The sequence shown here is derived from an EMBL/GenBank/DDBJ whole genome shotgun (WGS) entry which is preliminary data.</text>
</comment>
<proteinExistence type="predicted"/>
<name>A0A1G2LU60_9BACT</name>
<dbReference type="AlphaFoldDB" id="A0A1G2LU60"/>
<dbReference type="Proteomes" id="UP000177171">
    <property type="component" value="Unassembled WGS sequence"/>
</dbReference>
<reference evidence="1 2" key="1">
    <citation type="journal article" date="2016" name="Nat. Commun.">
        <title>Thousands of microbial genomes shed light on interconnected biogeochemical processes in an aquifer system.</title>
        <authorList>
            <person name="Anantharaman K."/>
            <person name="Brown C.T."/>
            <person name="Hug L.A."/>
            <person name="Sharon I."/>
            <person name="Castelle C.J."/>
            <person name="Probst A.J."/>
            <person name="Thomas B.C."/>
            <person name="Singh A."/>
            <person name="Wilkins M.J."/>
            <person name="Karaoz U."/>
            <person name="Brodie E.L."/>
            <person name="Williams K.H."/>
            <person name="Hubbard S.S."/>
            <person name="Banfield J.F."/>
        </authorList>
    </citation>
    <scope>NUCLEOTIDE SEQUENCE [LARGE SCALE GENOMIC DNA]</scope>
</reference>
<dbReference type="EMBL" id="MHQY01000008">
    <property type="protein sequence ID" value="OHA14351.1"/>
    <property type="molecule type" value="Genomic_DNA"/>
</dbReference>
<sequence>MTSPTQLNDGINYTALVTQHPWVTARDQKCILSPDSDGLLCGLFMSYYLDWKIHGFYDGKILAVKQGTDIEDCIFLDMEIFRPNIRSVGQHMVMYDKKDLPPNWNNFKKCISANNLRDYDFKNNFKLKYPFGTIHILLSILGQNRNIPIPKSAISPLLYTDGTFKSQFNYPENCLSWLNFLGAGSSNNPLQRVFLNKHYSTYELMVELKDLFSKINVIGGGKRGGDKIKISDSRGNIANIDPRSHQLRVETKTQAENFLGMLANKTGWSFTPSHWSWGPYKINRFKKGSIKPGKARYNTLLAQNPISLAIISRNSIEYTIDEGGVF</sequence>